<evidence type="ECO:0000256" key="1">
    <source>
        <dbReference type="SAM" id="SignalP"/>
    </source>
</evidence>
<gene>
    <name evidence="2" type="ORF">SEVIR_5G190801v2</name>
</gene>
<accession>A0A4U6UJ64</accession>
<proteinExistence type="predicted"/>
<evidence type="ECO:0000313" key="2">
    <source>
        <dbReference type="EMBL" id="TKW14794.1"/>
    </source>
</evidence>
<feature type="signal peptide" evidence="1">
    <location>
        <begin position="1"/>
        <end position="18"/>
    </location>
</feature>
<organism evidence="2 3">
    <name type="scientific">Setaria viridis</name>
    <name type="common">Green bristlegrass</name>
    <name type="synonym">Setaria italica subsp. viridis</name>
    <dbReference type="NCBI Taxonomy" id="4556"/>
    <lineage>
        <taxon>Eukaryota</taxon>
        <taxon>Viridiplantae</taxon>
        <taxon>Streptophyta</taxon>
        <taxon>Embryophyta</taxon>
        <taxon>Tracheophyta</taxon>
        <taxon>Spermatophyta</taxon>
        <taxon>Magnoliopsida</taxon>
        <taxon>Liliopsida</taxon>
        <taxon>Poales</taxon>
        <taxon>Poaceae</taxon>
        <taxon>PACMAD clade</taxon>
        <taxon>Panicoideae</taxon>
        <taxon>Panicodae</taxon>
        <taxon>Paniceae</taxon>
        <taxon>Cenchrinae</taxon>
        <taxon>Setaria</taxon>
    </lineage>
</organism>
<evidence type="ECO:0000313" key="3">
    <source>
        <dbReference type="Proteomes" id="UP000298652"/>
    </source>
</evidence>
<dbReference type="Gramene" id="TKW14794">
    <property type="protein sequence ID" value="TKW14794"/>
    <property type="gene ID" value="SEVIR_5G190801v2"/>
</dbReference>
<keyword evidence="1" id="KW-0732">Signal</keyword>
<dbReference type="Proteomes" id="UP000298652">
    <property type="component" value="Chromosome 5"/>
</dbReference>
<keyword evidence="3" id="KW-1185">Reference proteome</keyword>
<feature type="chain" id="PRO_5020702930" description="Hydrophobic seed protein domain-containing protein" evidence="1">
    <location>
        <begin position="19"/>
        <end position="39"/>
    </location>
</feature>
<evidence type="ECO:0008006" key="4">
    <source>
        <dbReference type="Google" id="ProtNLM"/>
    </source>
</evidence>
<dbReference type="AlphaFoldDB" id="A0A4U6UJ64"/>
<dbReference type="EMBL" id="CM016556">
    <property type="protein sequence ID" value="TKW14794.1"/>
    <property type="molecule type" value="Genomic_DNA"/>
</dbReference>
<protein>
    <recommendedName>
        <fullName evidence="4">Hydrophobic seed protein domain-containing protein</fullName>
    </recommendedName>
</protein>
<reference evidence="2" key="1">
    <citation type="submission" date="2019-03" db="EMBL/GenBank/DDBJ databases">
        <title>WGS assembly of Setaria viridis.</title>
        <authorList>
            <person name="Huang P."/>
            <person name="Jenkins J."/>
            <person name="Grimwood J."/>
            <person name="Barry K."/>
            <person name="Healey A."/>
            <person name="Mamidi S."/>
            <person name="Sreedasyam A."/>
            <person name="Shu S."/>
            <person name="Feldman M."/>
            <person name="Wu J."/>
            <person name="Yu Y."/>
            <person name="Chen C."/>
            <person name="Johnson J."/>
            <person name="Rokhsar D."/>
            <person name="Baxter I."/>
            <person name="Schmutz J."/>
            <person name="Brutnell T."/>
            <person name="Kellogg E."/>
        </authorList>
    </citation>
    <scope>NUCLEOTIDE SEQUENCE [LARGE SCALE GENOMIC DNA]</scope>
</reference>
<sequence length="39" mass="4570">MRCMILHIFAIYLPSFQVMRPCGKLWARCAHLRAANRHG</sequence>
<name>A0A4U6UJ64_SETVI</name>